<dbReference type="CDD" id="cd06257">
    <property type="entry name" value="DnaJ"/>
    <property type="match status" value="1"/>
</dbReference>
<dbReference type="KEGG" id="egl:EGR_03586"/>
<dbReference type="InterPro" id="IPR001623">
    <property type="entry name" value="DnaJ_domain"/>
</dbReference>
<dbReference type="STRING" id="6210.W6UT41"/>
<dbReference type="OrthoDB" id="552049at2759"/>
<evidence type="ECO:0000313" key="4">
    <source>
        <dbReference type="Proteomes" id="UP000019149"/>
    </source>
</evidence>
<dbReference type="SUPFAM" id="SSF46565">
    <property type="entry name" value="Chaperone J-domain"/>
    <property type="match status" value="1"/>
</dbReference>
<dbReference type="SMART" id="SM00271">
    <property type="entry name" value="DnaJ"/>
    <property type="match status" value="1"/>
</dbReference>
<dbReference type="Pfam" id="PF00226">
    <property type="entry name" value="DnaJ"/>
    <property type="match status" value="1"/>
</dbReference>
<dbReference type="EMBL" id="APAU02000019">
    <property type="protein sequence ID" value="EUB61522.1"/>
    <property type="molecule type" value="Genomic_DNA"/>
</dbReference>
<dbReference type="InterPro" id="IPR052763">
    <property type="entry name" value="DnaJ_C4"/>
</dbReference>
<dbReference type="PRINTS" id="PR00625">
    <property type="entry name" value="JDOMAIN"/>
</dbReference>
<feature type="domain" description="J" evidence="2">
    <location>
        <begin position="36"/>
        <end position="101"/>
    </location>
</feature>
<dbReference type="Gene3D" id="1.10.287.110">
    <property type="entry name" value="DnaJ domain"/>
    <property type="match status" value="1"/>
</dbReference>
<keyword evidence="1" id="KW-0812">Transmembrane</keyword>
<evidence type="ECO:0000259" key="2">
    <source>
        <dbReference type="PROSITE" id="PS50076"/>
    </source>
</evidence>
<proteinExistence type="predicted"/>
<keyword evidence="1" id="KW-0472">Membrane</keyword>
<keyword evidence="1" id="KW-1133">Transmembrane helix</keyword>
<comment type="caution">
    <text evidence="3">The sequence shown here is derived from an EMBL/GenBank/DDBJ whole genome shotgun (WGS) entry which is preliminary data.</text>
</comment>
<keyword evidence="4" id="KW-1185">Reference proteome</keyword>
<evidence type="ECO:0000313" key="3">
    <source>
        <dbReference type="EMBL" id="EUB61522.1"/>
    </source>
</evidence>
<dbReference type="GeneID" id="36339301"/>
<accession>W6UT41</accession>
<feature type="transmembrane region" description="Helical" evidence="1">
    <location>
        <begin position="182"/>
        <end position="199"/>
    </location>
</feature>
<protein>
    <submittedName>
        <fullName evidence="3">DnaJ subfamily C member protein</fullName>
    </submittedName>
</protein>
<evidence type="ECO:0000256" key="1">
    <source>
        <dbReference type="SAM" id="Phobius"/>
    </source>
</evidence>
<name>W6UT41_ECHGR</name>
<gene>
    <name evidence="3" type="ORF">EGR_03586</name>
</gene>
<dbReference type="Proteomes" id="UP000019149">
    <property type="component" value="Unassembled WGS sequence"/>
</dbReference>
<organism evidence="3 4">
    <name type="scientific">Echinococcus granulosus</name>
    <name type="common">Hydatid tapeworm</name>
    <dbReference type="NCBI Taxonomy" id="6210"/>
    <lineage>
        <taxon>Eukaryota</taxon>
        <taxon>Metazoa</taxon>
        <taxon>Spiralia</taxon>
        <taxon>Lophotrochozoa</taxon>
        <taxon>Platyhelminthes</taxon>
        <taxon>Cestoda</taxon>
        <taxon>Eucestoda</taxon>
        <taxon>Cyclophyllidea</taxon>
        <taxon>Taeniidae</taxon>
        <taxon>Echinococcus</taxon>
        <taxon>Echinococcus granulosus group</taxon>
    </lineage>
</organism>
<dbReference type="PANTHER" id="PTHR44825:SF1">
    <property type="entry name" value="DNAJ HOMOLOG SUBFAMILY C MEMBER 4"/>
    <property type="match status" value="1"/>
</dbReference>
<dbReference type="PROSITE" id="PS50076">
    <property type="entry name" value="DNAJ_2"/>
    <property type="match status" value="1"/>
</dbReference>
<dbReference type="OMA" id="NARLIDW"/>
<sequence>MIKISSICRPFWTTSWTFLMNSQFKRFDSSISSPKNYYNVLGVKSSATSQEIKEAYILLSKKYHPDVAGDNPDLRSKFVEINEAFAILGKEHSRREYDFQRKINPFSDIESGYKMEYPKPEYLDPKLILAYEEEMRRRWNARLIDWTRGQGEYELERGHHVRAIPTTFSHSYASQEFLKYDVLLLGGLFMFALAMAYIYRDMYVPPCRTHLRPSP</sequence>
<dbReference type="AlphaFoldDB" id="W6UT41"/>
<dbReference type="CTD" id="36339301"/>
<dbReference type="InterPro" id="IPR036869">
    <property type="entry name" value="J_dom_sf"/>
</dbReference>
<dbReference type="RefSeq" id="XP_024352718.1">
    <property type="nucleotide sequence ID" value="XM_024492835.1"/>
</dbReference>
<reference evidence="3 4" key="1">
    <citation type="journal article" date="2013" name="Nat. Genet.">
        <title>The genome of the hydatid tapeworm Echinococcus granulosus.</title>
        <authorList>
            <person name="Zheng H."/>
            <person name="Zhang W."/>
            <person name="Zhang L."/>
            <person name="Zhang Z."/>
            <person name="Li J."/>
            <person name="Lu G."/>
            <person name="Zhu Y."/>
            <person name="Wang Y."/>
            <person name="Huang Y."/>
            <person name="Liu J."/>
            <person name="Kang H."/>
            <person name="Chen J."/>
            <person name="Wang L."/>
            <person name="Chen A."/>
            <person name="Yu S."/>
            <person name="Gao Z."/>
            <person name="Jin L."/>
            <person name="Gu W."/>
            <person name="Wang Z."/>
            <person name="Zhao L."/>
            <person name="Shi B."/>
            <person name="Wen H."/>
            <person name="Lin R."/>
            <person name="Jones M.K."/>
            <person name="Brejova B."/>
            <person name="Vinar T."/>
            <person name="Zhao G."/>
            <person name="McManus D.P."/>
            <person name="Chen Z."/>
            <person name="Zhou Y."/>
            <person name="Wang S."/>
        </authorList>
    </citation>
    <scope>NUCLEOTIDE SEQUENCE [LARGE SCALE GENOMIC DNA]</scope>
</reference>
<dbReference type="PANTHER" id="PTHR44825">
    <property type="match status" value="1"/>
</dbReference>